<protein>
    <submittedName>
        <fullName evidence="3">UPF0603 chloroplastic</fullName>
    </submittedName>
</protein>
<accession>A0A2P6TZZ2</accession>
<comment type="caution">
    <text evidence="3">The sequence shown here is derived from an EMBL/GenBank/DDBJ whole genome shotgun (WGS) entry which is preliminary data.</text>
</comment>
<feature type="transmembrane region" description="Helical" evidence="1">
    <location>
        <begin position="236"/>
        <end position="257"/>
    </location>
</feature>
<proteinExistence type="predicted"/>
<reference evidence="3 4" key="1">
    <citation type="journal article" date="2018" name="Plant J.">
        <title>Genome sequences of Chlorella sorokiniana UTEX 1602 and Micractinium conductrix SAG 241.80: implications to maltose excretion by a green alga.</title>
        <authorList>
            <person name="Arriola M.B."/>
            <person name="Velmurugan N."/>
            <person name="Zhang Y."/>
            <person name="Plunkett M.H."/>
            <person name="Hondzo H."/>
            <person name="Barney B.M."/>
        </authorList>
    </citation>
    <scope>NUCLEOTIDE SEQUENCE [LARGE SCALE GENOMIC DNA]</scope>
    <source>
        <strain evidence="4">UTEX 1602</strain>
    </source>
</reference>
<name>A0A2P6TZZ2_CHLSO</name>
<dbReference type="EMBL" id="LHPG02000003">
    <property type="protein sequence ID" value="PRW59628.1"/>
    <property type="molecule type" value="Genomic_DNA"/>
</dbReference>
<gene>
    <name evidence="3" type="ORF">C2E21_1388</name>
</gene>
<keyword evidence="1" id="KW-1133">Transmembrane helix</keyword>
<dbReference type="Proteomes" id="UP000239899">
    <property type="component" value="Unassembled WGS sequence"/>
</dbReference>
<evidence type="ECO:0000256" key="1">
    <source>
        <dbReference type="SAM" id="Phobius"/>
    </source>
</evidence>
<dbReference type="AlphaFoldDB" id="A0A2P6TZZ2"/>
<feature type="domain" description="TPM" evidence="2">
    <location>
        <begin position="80"/>
        <end position="202"/>
    </location>
</feature>
<evidence type="ECO:0000313" key="4">
    <source>
        <dbReference type="Proteomes" id="UP000239899"/>
    </source>
</evidence>
<keyword evidence="1" id="KW-0812">Transmembrane</keyword>
<sequence>MASSALCKQPAFVASSSATRAQRTRVVACRAQQQTPVQALGRQATAAATAALLLGAPLAPAALAGEFDLLAEGTPSTYILDDAAVLNKTTKKTVSDQLKALEEATGYRLEVATVRRLEFENDTFAFGDKLIKKWYSGEQKDKAGILLVVSASKDGALTGGDAFMQAVGDDLIDSIVGDNIPILTGEEKYNESVTSSVSRVVAKLTGKEDPGAPFRAEANRQRTYKTKAETEAKKPVTSTIVLTLLFISVVVPMLQYWGYTNKD</sequence>
<dbReference type="PANTHER" id="PTHR30373">
    <property type="entry name" value="UPF0603 PROTEIN YGCG"/>
    <property type="match status" value="1"/>
</dbReference>
<keyword evidence="4" id="KW-1185">Reference proteome</keyword>
<organism evidence="3 4">
    <name type="scientific">Chlorella sorokiniana</name>
    <name type="common">Freshwater green alga</name>
    <dbReference type="NCBI Taxonomy" id="3076"/>
    <lineage>
        <taxon>Eukaryota</taxon>
        <taxon>Viridiplantae</taxon>
        <taxon>Chlorophyta</taxon>
        <taxon>core chlorophytes</taxon>
        <taxon>Trebouxiophyceae</taxon>
        <taxon>Chlorellales</taxon>
        <taxon>Chlorellaceae</taxon>
        <taxon>Chlorella clade</taxon>
        <taxon>Chlorella</taxon>
    </lineage>
</organism>
<dbReference type="Gene3D" id="3.10.310.50">
    <property type="match status" value="1"/>
</dbReference>
<dbReference type="PANTHER" id="PTHR30373:SF2">
    <property type="entry name" value="UPF0603 PROTEIN YGCG"/>
    <property type="match status" value="1"/>
</dbReference>
<keyword evidence="1" id="KW-0472">Membrane</keyword>
<evidence type="ECO:0000259" key="2">
    <source>
        <dbReference type="Pfam" id="PF04536"/>
    </source>
</evidence>
<dbReference type="InterPro" id="IPR007621">
    <property type="entry name" value="TPM_dom"/>
</dbReference>
<evidence type="ECO:0000313" key="3">
    <source>
        <dbReference type="EMBL" id="PRW59628.1"/>
    </source>
</evidence>
<dbReference type="OrthoDB" id="5645at2759"/>
<dbReference type="Pfam" id="PF04536">
    <property type="entry name" value="TPM_phosphatase"/>
    <property type="match status" value="1"/>
</dbReference>
<dbReference type="STRING" id="3076.A0A2P6TZZ2"/>